<dbReference type="Gene3D" id="3.40.640.10">
    <property type="entry name" value="Type I PLP-dependent aspartate aminotransferase-like (Major domain)"/>
    <property type="match status" value="1"/>
</dbReference>
<dbReference type="AlphaFoldDB" id="A0A9X8DU36"/>
<evidence type="ECO:0000313" key="8">
    <source>
        <dbReference type="EMBL" id="RLO03798.1"/>
    </source>
</evidence>
<gene>
    <name evidence="8" type="ORF">DYB28_007944</name>
</gene>
<dbReference type="GO" id="GO:0019752">
    <property type="term" value="P:carboxylic acid metabolic process"/>
    <property type="evidence" value="ECO:0007669"/>
    <property type="project" value="InterPro"/>
</dbReference>
<dbReference type="InterPro" id="IPR015422">
    <property type="entry name" value="PyrdxlP-dep_Trfase_small"/>
</dbReference>
<dbReference type="InterPro" id="IPR010977">
    <property type="entry name" value="Aromatic_deC"/>
</dbReference>
<evidence type="ECO:0000256" key="6">
    <source>
        <dbReference type="PIRSR" id="PIRSR602129-50"/>
    </source>
</evidence>
<keyword evidence="4 6" id="KW-0663">Pyridoxal phosphate</keyword>
<dbReference type="EMBL" id="QUTI01030172">
    <property type="protein sequence ID" value="RLO03798.1"/>
    <property type="molecule type" value="Genomic_DNA"/>
</dbReference>
<feature type="modified residue" description="N6-(pyridoxal phosphate)lysine" evidence="6">
    <location>
        <position position="317"/>
    </location>
</feature>
<reference evidence="8 9" key="1">
    <citation type="journal article" date="2018" name="J. Invertebr. Pathol.">
        <title>New genotyping method for the causative agent of crayfish plague (Aphanomyces astaci) based on whole genome data.</title>
        <authorList>
            <person name="Minardi D."/>
            <person name="Studholme D.J."/>
            <person name="van der Giezen M."/>
            <person name="Pretto T."/>
            <person name="Oidtmann B."/>
        </authorList>
    </citation>
    <scope>NUCLEOTIDE SEQUENCE [LARGE SCALE GENOMIC DNA]</scope>
    <source>
        <strain evidence="8 9">KB13</strain>
    </source>
</reference>
<dbReference type="InterPro" id="IPR015421">
    <property type="entry name" value="PyrdxlP-dep_Trfase_major"/>
</dbReference>
<sequence>MGQNSTDEQQPTSLTGTCVQRKVEAIRIPPLHVPDEAVRAAAICSIELGLNFLSTNAMAAPVDQELPEPKQSRIDSKAAKAAMECAEVVPPELPASSMEDLLSFIQLNLAKPLASGFNTANPAFLGFVVGGVLPQANVLDYYIHSVDAISIAWHTAPFLTRSNGSGTSPATPATRRLGFSRKKFPTSENLHIATMYCSSAAHFCASQAARMAGIVPTNCRLIPTDPATGSLSVAALETQLQADVADGLVPFLLVASIGTTSLGAMDNVGAMAALAKQYACHLHCDGALGGFFLLTERGQQLMPDVALSDSICFDFHKGMGLPSATSLLVVKDRHDLVAAFGSSDEMEPVKQVTTTSTQRDNSGSNPRTAHKFAFCTESEFDADLVSFADCSPDLSRAGKGLKVWWTIKLHGLEAWRAHSNHLLDMAEAARSELAALPGVEVTSVAECNEHTKALLARVNARNKVYLSTASVVDQDGHKYDTCRACFQHVNVSLDTVELLLTELRECLPP</sequence>
<keyword evidence="3" id="KW-0210">Decarboxylase</keyword>
<dbReference type="PANTHER" id="PTHR11999:SF70">
    <property type="entry name" value="MIP05841P"/>
    <property type="match status" value="1"/>
</dbReference>
<evidence type="ECO:0000256" key="3">
    <source>
        <dbReference type="ARBA" id="ARBA00022793"/>
    </source>
</evidence>
<name>A0A9X8DU36_APHAT</name>
<comment type="caution">
    <text evidence="8">The sequence shown here is derived from an EMBL/GenBank/DDBJ whole genome shotgun (WGS) entry which is preliminary data.</text>
</comment>
<evidence type="ECO:0000256" key="2">
    <source>
        <dbReference type="ARBA" id="ARBA00009533"/>
    </source>
</evidence>
<evidence type="ECO:0000256" key="5">
    <source>
        <dbReference type="ARBA" id="ARBA00023239"/>
    </source>
</evidence>
<accession>A0A9X8DU36</accession>
<evidence type="ECO:0000313" key="9">
    <source>
        <dbReference type="Proteomes" id="UP000275652"/>
    </source>
</evidence>
<comment type="cofactor">
    <cofactor evidence="1 6 7">
        <name>pyridoxal 5'-phosphate</name>
        <dbReference type="ChEBI" id="CHEBI:597326"/>
    </cofactor>
</comment>
<dbReference type="Pfam" id="PF00282">
    <property type="entry name" value="Pyridoxal_deC"/>
    <property type="match status" value="1"/>
</dbReference>
<dbReference type="GO" id="GO:0030170">
    <property type="term" value="F:pyridoxal phosphate binding"/>
    <property type="evidence" value="ECO:0007669"/>
    <property type="project" value="InterPro"/>
</dbReference>
<dbReference type="PANTHER" id="PTHR11999">
    <property type="entry name" value="GROUP II PYRIDOXAL-5-PHOSPHATE DECARBOXYLASE"/>
    <property type="match status" value="1"/>
</dbReference>
<dbReference type="Proteomes" id="UP000275652">
    <property type="component" value="Unassembled WGS sequence"/>
</dbReference>
<evidence type="ECO:0000256" key="1">
    <source>
        <dbReference type="ARBA" id="ARBA00001933"/>
    </source>
</evidence>
<protein>
    <submittedName>
        <fullName evidence="8">Uncharacterized protein</fullName>
    </submittedName>
</protein>
<dbReference type="InterPro" id="IPR015424">
    <property type="entry name" value="PyrdxlP-dep_Trfase"/>
</dbReference>
<dbReference type="SUPFAM" id="SSF53383">
    <property type="entry name" value="PLP-dependent transferases"/>
    <property type="match status" value="1"/>
</dbReference>
<evidence type="ECO:0000256" key="4">
    <source>
        <dbReference type="ARBA" id="ARBA00022898"/>
    </source>
</evidence>
<comment type="similarity">
    <text evidence="2 7">Belongs to the group II decarboxylase family.</text>
</comment>
<dbReference type="GO" id="GO:0016831">
    <property type="term" value="F:carboxy-lyase activity"/>
    <property type="evidence" value="ECO:0007669"/>
    <property type="project" value="UniProtKB-KW"/>
</dbReference>
<dbReference type="Gene3D" id="3.90.1150.10">
    <property type="entry name" value="Aspartate Aminotransferase, domain 1"/>
    <property type="match status" value="1"/>
</dbReference>
<dbReference type="InterPro" id="IPR002129">
    <property type="entry name" value="PyrdxlP-dep_de-COase"/>
</dbReference>
<proteinExistence type="inferred from homology"/>
<organism evidence="8 9">
    <name type="scientific">Aphanomyces astaci</name>
    <name type="common">Crayfish plague agent</name>
    <dbReference type="NCBI Taxonomy" id="112090"/>
    <lineage>
        <taxon>Eukaryota</taxon>
        <taxon>Sar</taxon>
        <taxon>Stramenopiles</taxon>
        <taxon>Oomycota</taxon>
        <taxon>Saprolegniomycetes</taxon>
        <taxon>Saprolegniales</taxon>
        <taxon>Verrucalvaceae</taxon>
        <taxon>Aphanomyces</taxon>
    </lineage>
</organism>
<evidence type="ECO:0000256" key="7">
    <source>
        <dbReference type="RuleBase" id="RU000382"/>
    </source>
</evidence>
<keyword evidence="5 7" id="KW-0456">Lyase</keyword>